<dbReference type="EMBL" id="BQNJ01000001">
    <property type="protein sequence ID" value="GKH00827.1"/>
    <property type="molecule type" value="Genomic_DNA"/>
</dbReference>
<evidence type="ECO:0000313" key="5">
    <source>
        <dbReference type="Proteomes" id="UP000434223"/>
    </source>
</evidence>
<organism evidence="1 4">
    <name type="scientific">Hungatella hathewayi</name>
    <dbReference type="NCBI Taxonomy" id="154046"/>
    <lineage>
        <taxon>Bacteria</taxon>
        <taxon>Bacillati</taxon>
        <taxon>Bacillota</taxon>
        <taxon>Clostridia</taxon>
        <taxon>Lachnospirales</taxon>
        <taxon>Lachnospiraceae</taxon>
        <taxon>Hungatella</taxon>
    </lineage>
</organism>
<dbReference type="EMBL" id="WNME01000009">
    <property type="protein sequence ID" value="MUB64410.1"/>
    <property type="molecule type" value="Genomic_DNA"/>
</dbReference>
<dbReference type="OrthoDB" id="9936306at2"/>
<dbReference type="EMBL" id="CYZE01000003">
    <property type="protein sequence ID" value="CUO06659.1"/>
    <property type="molecule type" value="Genomic_DNA"/>
</dbReference>
<reference evidence="1 4" key="1">
    <citation type="submission" date="2015-09" db="EMBL/GenBank/DDBJ databases">
        <authorList>
            <consortium name="Pathogen Informatics"/>
        </authorList>
    </citation>
    <scope>NUCLEOTIDE SEQUENCE [LARGE SCALE GENOMIC DNA]</scope>
    <source>
        <strain evidence="1 4">2789STDY5608850</strain>
    </source>
</reference>
<dbReference type="Proteomes" id="UP000095651">
    <property type="component" value="Unassembled WGS sequence"/>
</dbReference>
<evidence type="ECO:0000313" key="3">
    <source>
        <dbReference type="EMBL" id="MUB64410.1"/>
    </source>
</evidence>
<evidence type="ECO:0000313" key="4">
    <source>
        <dbReference type="Proteomes" id="UP000095651"/>
    </source>
</evidence>
<evidence type="ECO:0000313" key="2">
    <source>
        <dbReference type="EMBL" id="GKH00827.1"/>
    </source>
</evidence>
<dbReference type="RefSeq" id="WP_002591307.1">
    <property type="nucleotide sequence ID" value="NZ_BQNJ01000001.1"/>
</dbReference>
<dbReference type="GeneID" id="93151687"/>
<protein>
    <submittedName>
        <fullName evidence="1">Uncharacterized protein</fullName>
    </submittedName>
</protein>
<dbReference type="Proteomes" id="UP000434223">
    <property type="component" value="Unassembled WGS sequence"/>
</dbReference>
<gene>
    <name evidence="2" type="ORF">CE91St55_28080</name>
    <name evidence="1" type="ORF">ERS852407_01796</name>
    <name evidence="3" type="ORF">GNE07_15340</name>
</gene>
<dbReference type="Proteomes" id="UP001055091">
    <property type="component" value="Unassembled WGS sequence"/>
</dbReference>
<reference evidence="2" key="3">
    <citation type="submission" date="2022-01" db="EMBL/GenBank/DDBJ databases">
        <title>Novel bile acid biosynthetic pathways are enriched in the microbiome of centenarians.</title>
        <authorList>
            <person name="Sato Y."/>
            <person name="Atarashi K."/>
            <person name="Plichta R.D."/>
            <person name="Arai Y."/>
            <person name="Sasajima S."/>
            <person name="Kearney M.S."/>
            <person name="Suda W."/>
            <person name="Takeshita K."/>
            <person name="Sasaki T."/>
            <person name="Okamoto S."/>
            <person name="Skelly N.A."/>
            <person name="Okamura Y."/>
            <person name="Vlamakis H."/>
            <person name="Li Y."/>
            <person name="Tanoue T."/>
            <person name="Takei H."/>
            <person name="Nittono H."/>
            <person name="Narushima S."/>
            <person name="Irie J."/>
            <person name="Itoh H."/>
            <person name="Moriya K."/>
            <person name="Sugiura Y."/>
            <person name="Suematsu M."/>
            <person name="Moritoki N."/>
            <person name="Shibata S."/>
            <person name="Littman R.D."/>
            <person name="Fischbach A.M."/>
            <person name="Uwamino Y."/>
            <person name="Inoue T."/>
            <person name="Honda A."/>
            <person name="Hattori M."/>
            <person name="Murai T."/>
            <person name="Xavier J.R."/>
            <person name="Hirose N."/>
            <person name="Honda K."/>
        </authorList>
    </citation>
    <scope>NUCLEOTIDE SEQUENCE</scope>
    <source>
        <strain evidence="2">CE91-St55</strain>
    </source>
</reference>
<dbReference type="AlphaFoldDB" id="A0A174C2Z7"/>
<reference evidence="3 5" key="2">
    <citation type="submission" date="2019-09" db="EMBL/GenBank/DDBJ databases">
        <title>Draft genome sequencing of Hungatella hathewayi 123Y-2.</title>
        <authorList>
            <person name="Lv Q."/>
            <person name="Li S."/>
        </authorList>
    </citation>
    <scope>NUCLEOTIDE SEQUENCE [LARGE SCALE GENOMIC DNA]</scope>
    <source>
        <strain evidence="3 5">123Y-2</strain>
    </source>
</reference>
<proteinExistence type="predicted"/>
<name>A0A174C2Z7_9FIRM</name>
<evidence type="ECO:0000313" key="1">
    <source>
        <dbReference type="EMBL" id="CUO06659.1"/>
    </source>
</evidence>
<sequence length="150" mass="17147">MKRDKFKKMKLDIQTLEPVSHPDNCVLLLSEVKMENPEPMELSIGQAMQKKSWMPDGTILVGLEAKGIRTEDEKLRNLGTSKQAEILDYNFFRSRLPKTVITEVKAELLDFRLRKTIPFSVKKLEFAFGNGKKVDYTDKVSVLSLDQLAS</sequence>
<accession>A0A174C2Z7</accession>